<proteinExistence type="predicted"/>
<comment type="caution">
    <text evidence="1">The sequence shown here is derived from an EMBL/GenBank/DDBJ whole genome shotgun (WGS) entry which is preliminary data.</text>
</comment>
<dbReference type="AlphaFoldDB" id="A0A7C3PI09"/>
<evidence type="ECO:0000313" key="1">
    <source>
        <dbReference type="EMBL" id="HFN00854.1"/>
    </source>
</evidence>
<accession>A0A7C3PI09</accession>
<name>A0A7C3PI09_9CYAN</name>
<sequence>MTVDDPVQFTEAIWGDQRAPFDSVTRNFTLNLESGPCSGEQFAVEVRFNLNNSSSCCQAPPSSVVLQSDNKFELLGNPQWTDSRTSGNVLIILKRRSDGGGTKNKVFITVTGFRTDGKSYSSQGNVILNCP</sequence>
<dbReference type="EMBL" id="DSRU01000346">
    <property type="protein sequence ID" value="HFN00854.1"/>
    <property type="molecule type" value="Genomic_DNA"/>
</dbReference>
<organism evidence="1">
    <name type="scientific">Oscillatoriales cyanobacterium SpSt-418</name>
    <dbReference type="NCBI Taxonomy" id="2282169"/>
    <lineage>
        <taxon>Bacteria</taxon>
        <taxon>Bacillati</taxon>
        <taxon>Cyanobacteriota</taxon>
        <taxon>Cyanophyceae</taxon>
        <taxon>Oscillatoriophycideae</taxon>
        <taxon>Oscillatoriales</taxon>
    </lineage>
</organism>
<gene>
    <name evidence="1" type="ORF">ENR64_24485</name>
</gene>
<reference evidence="1" key="1">
    <citation type="journal article" date="2020" name="mSystems">
        <title>Genome- and Community-Level Interaction Insights into Carbon Utilization and Element Cycling Functions of Hydrothermarchaeota in Hydrothermal Sediment.</title>
        <authorList>
            <person name="Zhou Z."/>
            <person name="Liu Y."/>
            <person name="Xu W."/>
            <person name="Pan J."/>
            <person name="Luo Z.H."/>
            <person name="Li M."/>
        </authorList>
    </citation>
    <scope>NUCLEOTIDE SEQUENCE [LARGE SCALE GENOMIC DNA]</scope>
    <source>
        <strain evidence="1">SpSt-418</strain>
    </source>
</reference>
<protein>
    <submittedName>
        <fullName evidence="1">Uncharacterized protein</fullName>
    </submittedName>
</protein>